<sequence length="57" mass="6698">MIDEKKSWFKKTLEKYDQFCEELGVNRGACRGCVPVAKFDPEPENRMKKEKKESNNS</sequence>
<gene>
    <name evidence="1" type="ORF">HMPREF1054_1091</name>
</gene>
<dbReference type="EMBL" id="AJMU01000069">
    <property type="protein sequence ID" value="EIG24180.1"/>
    <property type="molecule type" value="Genomic_DNA"/>
</dbReference>
<dbReference type="Pfam" id="PF17320">
    <property type="entry name" value="DUF5363"/>
    <property type="match status" value="1"/>
</dbReference>
<protein>
    <recommendedName>
        <fullName evidence="3">DUF5363 family protein</fullName>
    </recommendedName>
</protein>
<dbReference type="RefSeq" id="WP_005709593.1">
    <property type="nucleotide sequence ID" value="NZ_AJMU01000069.1"/>
</dbReference>
<reference evidence="1 2" key="1">
    <citation type="submission" date="2012-04" db="EMBL/GenBank/DDBJ databases">
        <authorList>
            <person name="Harkins D.M."/>
            <person name="Madupu R."/>
            <person name="Durkin A.S."/>
            <person name="Torralba M."/>
            <person name="Methe B."/>
            <person name="Sutton G.G."/>
            <person name="Nelson K.E."/>
        </authorList>
    </citation>
    <scope>NUCLEOTIDE SEQUENCE [LARGE SCALE GENOMIC DNA]</scope>
    <source>
        <strain evidence="1 2">HK411</strain>
    </source>
</reference>
<proteinExistence type="predicted"/>
<dbReference type="eggNOG" id="ENOG5031K2C">
    <property type="taxonomic scope" value="Bacteria"/>
</dbReference>
<comment type="caution">
    <text evidence="1">The sequence shown here is derived from an EMBL/GenBank/DDBJ whole genome shotgun (WGS) entry which is preliminary data.</text>
</comment>
<accession>I2NEB9</accession>
<evidence type="ECO:0000313" key="2">
    <source>
        <dbReference type="Proteomes" id="UP000003345"/>
    </source>
</evidence>
<evidence type="ECO:0008006" key="3">
    <source>
        <dbReference type="Google" id="ProtNLM"/>
    </source>
</evidence>
<dbReference type="AlphaFoldDB" id="I2NEB9"/>
<evidence type="ECO:0000313" key="1">
    <source>
        <dbReference type="EMBL" id="EIG24180.1"/>
    </source>
</evidence>
<dbReference type="Proteomes" id="UP000003345">
    <property type="component" value="Unassembled WGS sequence"/>
</dbReference>
<dbReference type="PATRIC" id="fig|1095743.3.peg.1611"/>
<dbReference type="InterPro" id="IPR035292">
    <property type="entry name" value="DUF5363"/>
</dbReference>
<name>I2NEB9_9PAST</name>
<organism evidence="1 2">
    <name type="scientific">Haemophilus paraphrohaemolyticus HK411</name>
    <dbReference type="NCBI Taxonomy" id="1095743"/>
    <lineage>
        <taxon>Bacteria</taxon>
        <taxon>Pseudomonadati</taxon>
        <taxon>Pseudomonadota</taxon>
        <taxon>Gammaproteobacteria</taxon>
        <taxon>Pasteurellales</taxon>
        <taxon>Pasteurellaceae</taxon>
        <taxon>Haemophilus</taxon>
    </lineage>
</organism>